<dbReference type="GeneID" id="105124884"/>
<evidence type="ECO:0000259" key="6">
    <source>
        <dbReference type="PROSITE" id="PS50090"/>
    </source>
</evidence>
<dbReference type="AlphaFoldDB" id="A0AAJ6XLS2"/>
<dbReference type="GO" id="GO:0005634">
    <property type="term" value="C:nucleus"/>
    <property type="evidence" value="ECO:0007669"/>
    <property type="project" value="UniProtKB-SubCell"/>
</dbReference>
<feature type="domain" description="Myb-like" evidence="6">
    <location>
        <begin position="59"/>
        <end position="102"/>
    </location>
</feature>
<dbReference type="CDD" id="cd00167">
    <property type="entry name" value="SANT"/>
    <property type="match status" value="1"/>
</dbReference>
<dbReference type="InterPro" id="IPR015495">
    <property type="entry name" value="Myb_TF_plants"/>
</dbReference>
<keyword evidence="2" id="KW-0677">Repeat</keyword>
<evidence type="ECO:0000256" key="4">
    <source>
        <dbReference type="ARBA" id="ARBA00023242"/>
    </source>
</evidence>
<protein>
    <submittedName>
        <fullName evidence="9">Myb-related protein Pp1-like isoform X2</fullName>
    </submittedName>
</protein>
<evidence type="ECO:0000256" key="1">
    <source>
        <dbReference type="ARBA" id="ARBA00004123"/>
    </source>
</evidence>
<feature type="domain" description="HTH myb-type" evidence="7">
    <location>
        <begin position="79"/>
        <end position="106"/>
    </location>
</feature>
<dbReference type="InterPro" id="IPR009057">
    <property type="entry name" value="Homeodomain-like_sf"/>
</dbReference>
<proteinExistence type="predicted"/>
<dbReference type="Gene3D" id="1.10.10.60">
    <property type="entry name" value="Homeodomain-like"/>
    <property type="match status" value="1"/>
</dbReference>
<dbReference type="PROSITE" id="PS50090">
    <property type="entry name" value="MYB_LIKE"/>
    <property type="match status" value="1"/>
</dbReference>
<dbReference type="InterPro" id="IPR017930">
    <property type="entry name" value="Myb_dom"/>
</dbReference>
<dbReference type="SUPFAM" id="SSF46689">
    <property type="entry name" value="Homeodomain-like"/>
    <property type="match status" value="1"/>
</dbReference>
<dbReference type="InterPro" id="IPR001005">
    <property type="entry name" value="SANT/Myb"/>
</dbReference>
<evidence type="ECO:0000256" key="5">
    <source>
        <dbReference type="SAM" id="MobiDB-lite"/>
    </source>
</evidence>
<organism evidence="8 9">
    <name type="scientific">Populus euphratica</name>
    <name type="common">Euphrates poplar</name>
    <dbReference type="NCBI Taxonomy" id="75702"/>
    <lineage>
        <taxon>Eukaryota</taxon>
        <taxon>Viridiplantae</taxon>
        <taxon>Streptophyta</taxon>
        <taxon>Embryophyta</taxon>
        <taxon>Tracheophyta</taxon>
        <taxon>Spermatophyta</taxon>
        <taxon>Magnoliopsida</taxon>
        <taxon>eudicotyledons</taxon>
        <taxon>Gunneridae</taxon>
        <taxon>Pentapetalae</taxon>
        <taxon>rosids</taxon>
        <taxon>fabids</taxon>
        <taxon>Malpighiales</taxon>
        <taxon>Salicaceae</taxon>
        <taxon>Saliceae</taxon>
        <taxon>Populus</taxon>
    </lineage>
</organism>
<comment type="subcellular location">
    <subcellularLocation>
        <location evidence="1">Nucleus</location>
    </subcellularLocation>
</comment>
<feature type="compositionally biased region" description="Polar residues" evidence="5">
    <location>
        <begin position="223"/>
        <end position="233"/>
    </location>
</feature>
<dbReference type="PANTHER" id="PTHR47994:SF5">
    <property type="entry name" value="F14D16.11-RELATED"/>
    <property type="match status" value="1"/>
</dbReference>
<evidence type="ECO:0000256" key="3">
    <source>
        <dbReference type="ARBA" id="ARBA00023125"/>
    </source>
</evidence>
<dbReference type="RefSeq" id="XP_011023366.1">
    <property type="nucleotide sequence ID" value="XM_011025064.1"/>
</dbReference>
<reference evidence="9" key="1">
    <citation type="submission" date="2025-08" db="UniProtKB">
        <authorList>
            <consortium name="RefSeq"/>
        </authorList>
    </citation>
    <scope>IDENTIFICATION</scope>
</reference>
<keyword evidence="4" id="KW-0539">Nucleus</keyword>
<dbReference type="PROSITE" id="PS51294">
    <property type="entry name" value="HTH_MYB"/>
    <property type="match status" value="1"/>
</dbReference>
<name>A0AAJ6XLS2_POPEU</name>
<keyword evidence="8" id="KW-1185">Reference proteome</keyword>
<accession>A0AAJ6XLS2</accession>
<dbReference type="PANTHER" id="PTHR47994">
    <property type="entry name" value="F14D16.11-RELATED"/>
    <property type="match status" value="1"/>
</dbReference>
<dbReference type="Pfam" id="PF00249">
    <property type="entry name" value="Myb_DNA-binding"/>
    <property type="match status" value="1"/>
</dbReference>
<sequence>MALSSLDPSLAGSSLLDSSLFHYLLTMRAPKGFKSVTKHPVWTTTMDGEIQALQQNQIWDRYLDQLIKMLWVLNEFLEWAAIASQLPGRTDNEIKNLWNTHLKKRLLCLGIDPQTHEPFSSRGPVIKGPASPATRHMAQWESARLEAEKRLSRESSLFLPPMVEKIDCDHFLRIWNSEVGESFRRINMGDNKTACQSPVSQASSSTKCGSISAITADIIPNLSRSPATASNQNEDMEWKSPKSYAEDVLAGSDSSSAELEDLTDSTLQLLLDFPINNDMSFLDKNIDSYATSSAMLTGPS</sequence>
<evidence type="ECO:0000313" key="8">
    <source>
        <dbReference type="Proteomes" id="UP000694918"/>
    </source>
</evidence>
<evidence type="ECO:0000259" key="7">
    <source>
        <dbReference type="PROSITE" id="PS51294"/>
    </source>
</evidence>
<dbReference type="Proteomes" id="UP000694918">
    <property type="component" value="Unplaced"/>
</dbReference>
<feature type="region of interest" description="Disordered" evidence="5">
    <location>
        <begin position="223"/>
        <end position="242"/>
    </location>
</feature>
<dbReference type="GO" id="GO:0003677">
    <property type="term" value="F:DNA binding"/>
    <property type="evidence" value="ECO:0007669"/>
    <property type="project" value="UniProtKB-KW"/>
</dbReference>
<evidence type="ECO:0000313" key="9">
    <source>
        <dbReference type="RefSeq" id="XP_011023366.1"/>
    </source>
</evidence>
<keyword evidence="3" id="KW-0238">DNA-binding</keyword>
<evidence type="ECO:0000256" key="2">
    <source>
        <dbReference type="ARBA" id="ARBA00022737"/>
    </source>
</evidence>
<gene>
    <name evidence="9" type="primary">LOC105124884</name>
</gene>